<proteinExistence type="predicted"/>
<evidence type="ECO:0000259" key="1">
    <source>
        <dbReference type="Pfam" id="PF13788"/>
    </source>
</evidence>
<evidence type="ECO:0000313" key="2">
    <source>
        <dbReference type="EMBL" id="PYF77399.1"/>
    </source>
</evidence>
<dbReference type="OrthoDB" id="8595425at2"/>
<organism evidence="2 3">
    <name type="scientific">Pedobacter nutrimenti</name>
    <dbReference type="NCBI Taxonomy" id="1241337"/>
    <lineage>
        <taxon>Bacteria</taxon>
        <taxon>Pseudomonadati</taxon>
        <taxon>Bacteroidota</taxon>
        <taxon>Sphingobacteriia</taxon>
        <taxon>Sphingobacteriales</taxon>
        <taxon>Sphingobacteriaceae</taxon>
        <taxon>Pedobacter</taxon>
    </lineage>
</organism>
<name>A0A318V0L6_9SPHI</name>
<evidence type="ECO:0000313" key="3">
    <source>
        <dbReference type="Proteomes" id="UP000248198"/>
    </source>
</evidence>
<sequence length="119" mass="13610">MNIEIHQSGETKIAEVISDDVLINDAEQGLQLLVDLYYQGFDKVIVHEKNITPEFFDLKTRLAGEVLQKFSNYRVQLVIVGDFEKYPGKSIRDFIFESNNGKLVNFLPSVAEAVQQLFK</sequence>
<dbReference type="EMBL" id="QKLU01000001">
    <property type="protein sequence ID" value="PYF77399.1"/>
    <property type="molecule type" value="Genomic_DNA"/>
</dbReference>
<dbReference type="InterPro" id="IPR025438">
    <property type="entry name" value="DUF4180"/>
</dbReference>
<reference evidence="2 3" key="1">
    <citation type="submission" date="2018-06" db="EMBL/GenBank/DDBJ databases">
        <title>Genomic Encyclopedia of Archaeal and Bacterial Type Strains, Phase II (KMG-II): from individual species to whole genera.</title>
        <authorList>
            <person name="Goeker M."/>
        </authorList>
    </citation>
    <scope>NUCLEOTIDE SEQUENCE [LARGE SCALE GENOMIC DNA]</scope>
    <source>
        <strain evidence="2 3">DSM 27372</strain>
    </source>
</reference>
<dbReference type="RefSeq" id="WP_110827442.1">
    <property type="nucleotide sequence ID" value="NZ_QKLU01000001.1"/>
</dbReference>
<feature type="domain" description="DUF4180" evidence="1">
    <location>
        <begin position="10"/>
        <end position="117"/>
    </location>
</feature>
<gene>
    <name evidence="2" type="ORF">B0O44_101881</name>
</gene>
<dbReference type="Proteomes" id="UP000248198">
    <property type="component" value="Unassembled WGS sequence"/>
</dbReference>
<keyword evidence="3" id="KW-1185">Reference proteome</keyword>
<accession>A0A318V0L6</accession>
<dbReference type="AlphaFoldDB" id="A0A318V0L6"/>
<comment type="caution">
    <text evidence="2">The sequence shown here is derived from an EMBL/GenBank/DDBJ whole genome shotgun (WGS) entry which is preliminary data.</text>
</comment>
<dbReference type="Pfam" id="PF13788">
    <property type="entry name" value="DUF4180"/>
    <property type="match status" value="1"/>
</dbReference>
<protein>
    <submittedName>
        <fullName evidence="2">Uncharacterized protein DUF4180</fullName>
    </submittedName>
</protein>